<dbReference type="SMART" id="SM00409">
    <property type="entry name" value="IG"/>
    <property type="match status" value="3"/>
</dbReference>
<dbReference type="OrthoDB" id="6159398at2759"/>
<dbReference type="SUPFAM" id="SSF49265">
    <property type="entry name" value="Fibronectin type III"/>
    <property type="match status" value="1"/>
</dbReference>
<accession>A0A8S1CZX1</accession>
<keyword evidence="3" id="KW-0732">Signal</keyword>
<dbReference type="EMBL" id="CADEPI010000088">
    <property type="protein sequence ID" value="CAB3373619.1"/>
    <property type="molecule type" value="Genomic_DNA"/>
</dbReference>
<dbReference type="PROSITE" id="PS50835">
    <property type="entry name" value="IG_LIKE"/>
    <property type="match status" value="3"/>
</dbReference>
<evidence type="ECO:0000313" key="5">
    <source>
        <dbReference type="EMBL" id="CAB3373619.1"/>
    </source>
</evidence>
<dbReference type="GO" id="GO:0007156">
    <property type="term" value="P:homophilic cell adhesion via plasma membrane adhesion molecules"/>
    <property type="evidence" value="ECO:0007669"/>
    <property type="project" value="TreeGrafter"/>
</dbReference>
<dbReference type="PANTHER" id="PTHR45080:SF33">
    <property type="entry name" value="IG-LIKE DOMAIN-CONTAINING PROTEIN"/>
    <property type="match status" value="1"/>
</dbReference>
<keyword evidence="6" id="KW-1185">Reference proteome</keyword>
<dbReference type="GO" id="GO:0005886">
    <property type="term" value="C:plasma membrane"/>
    <property type="evidence" value="ECO:0007669"/>
    <property type="project" value="TreeGrafter"/>
</dbReference>
<dbReference type="InterPro" id="IPR036116">
    <property type="entry name" value="FN3_sf"/>
</dbReference>
<feature type="signal peptide" evidence="3">
    <location>
        <begin position="1"/>
        <end position="20"/>
    </location>
</feature>
<evidence type="ECO:0000259" key="4">
    <source>
        <dbReference type="PROSITE" id="PS50835"/>
    </source>
</evidence>
<dbReference type="FunFam" id="2.60.40.10:FF:000877">
    <property type="entry name" value="CLUMA_CG002357, isoform A"/>
    <property type="match status" value="1"/>
</dbReference>
<proteinExistence type="predicted"/>
<dbReference type="Pfam" id="PF07679">
    <property type="entry name" value="I-set"/>
    <property type="match status" value="2"/>
</dbReference>
<dbReference type="CDD" id="cd00096">
    <property type="entry name" value="Ig"/>
    <property type="match status" value="1"/>
</dbReference>
<dbReference type="GO" id="GO:0030424">
    <property type="term" value="C:axon"/>
    <property type="evidence" value="ECO:0007669"/>
    <property type="project" value="TreeGrafter"/>
</dbReference>
<feature type="chain" id="PRO_5035932806" description="Ig-like domain-containing protein" evidence="3">
    <location>
        <begin position="21"/>
        <end position="525"/>
    </location>
</feature>
<dbReference type="AlphaFoldDB" id="A0A8S1CZX1"/>
<feature type="domain" description="Ig-like" evidence="4">
    <location>
        <begin position="127"/>
        <end position="211"/>
    </location>
</feature>
<dbReference type="GO" id="GO:0008046">
    <property type="term" value="F:axon guidance receptor activity"/>
    <property type="evidence" value="ECO:0007669"/>
    <property type="project" value="TreeGrafter"/>
</dbReference>
<sequence>MISPAWILACQLALTGLAMAAPQLDMGHIQPSFATVSKKFRVVTEDTVILPCEINNLGEYQVVWKRGASILTAGSLKIYPDKRIRLVEGTNLEIRDISTKDAGDYVCQISLLEPITLTHTLEILVPPRIQKVSNNGALDVKKFSTVTLECKASGNPVPTITWSRKNNLLPSGDKSVEGFSITIEQVTRHQAGVYQCMASNGVGQPVLRDIALRVQYAPEIEVERNWVHTGEGFEAQLVCIVHAEPPAEVLWYRDTLRLDTTERMYSESRGSRHTLFIRKVDASDFGNYSCAADNALGKSRQYLELSGRPTQAQFLSSPRGRFRDTYNISFSVDSYTPVEEYKLYFRKLPDNDSLIFSNHLGHGTNERTNHHGIPIIGGYRGAMGVNEWRDVIINVDRKERMSQRVYYLIHGLEAGTEYEAKVQARNRFGWGAVSRGFRFDTRGSGTNTRLSVIFPIISSSGRSRRKIEIKVTNLISGIMRFCSLLLCESLRLIPLPTGAFQRNFNKADPPLNLGVFRRSSFILSF</sequence>
<protein>
    <recommendedName>
        <fullName evidence="4">Ig-like domain-containing protein</fullName>
    </recommendedName>
</protein>
<dbReference type="InterPro" id="IPR013783">
    <property type="entry name" value="Ig-like_fold"/>
</dbReference>
<dbReference type="CDD" id="cd00063">
    <property type="entry name" value="FN3"/>
    <property type="match status" value="1"/>
</dbReference>
<dbReference type="InterPro" id="IPR003961">
    <property type="entry name" value="FN3_dom"/>
</dbReference>
<keyword evidence="2" id="KW-0393">Immunoglobulin domain</keyword>
<dbReference type="GO" id="GO:0050808">
    <property type="term" value="P:synapse organization"/>
    <property type="evidence" value="ECO:0007669"/>
    <property type="project" value="TreeGrafter"/>
</dbReference>
<dbReference type="InterPro" id="IPR007110">
    <property type="entry name" value="Ig-like_dom"/>
</dbReference>
<keyword evidence="1" id="KW-0677">Repeat</keyword>
<dbReference type="InterPro" id="IPR013098">
    <property type="entry name" value="Ig_I-set"/>
</dbReference>
<evidence type="ECO:0000313" key="6">
    <source>
        <dbReference type="Proteomes" id="UP000494165"/>
    </source>
</evidence>
<dbReference type="PANTHER" id="PTHR45080">
    <property type="entry name" value="CONTACTIN 5"/>
    <property type="match status" value="1"/>
</dbReference>
<evidence type="ECO:0000256" key="1">
    <source>
        <dbReference type="ARBA" id="ARBA00022737"/>
    </source>
</evidence>
<evidence type="ECO:0000256" key="2">
    <source>
        <dbReference type="ARBA" id="ARBA00023319"/>
    </source>
</evidence>
<dbReference type="InterPro" id="IPR050958">
    <property type="entry name" value="Cell_Adh-Cytoskel_Orgn"/>
</dbReference>
<dbReference type="InterPro" id="IPR003599">
    <property type="entry name" value="Ig_sub"/>
</dbReference>
<dbReference type="InterPro" id="IPR036179">
    <property type="entry name" value="Ig-like_dom_sf"/>
</dbReference>
<dbReference type="FunFam" id="2.60.40.10:FF:001233">
    <property type="entry name" value="Uncharacterized protein, isoform B"/>
    <property type="match status" value="1"/>
</dbReference>
<dbReference type="Gene3D" id="2.60.40.10">
    <property type="entry name" value="Immunoglobulins"/>
    <property type="match status" value="4"/>
</dbReference>
<dbReference type="InterPro" id="IPR003598">
    <property type="entry name" value="Ig_sub2"/>
</dbReference>
<dbReference type="SMART" id="SM00408">
    <property type="entry name" value="IGc2"/>
    <property type="match status" value="3"/>
</dbReference>
<gene>
    <name evidence="5" type="ORF">CLODIP_2_CD11314</name>
</gene>
<feature type="domain" description="Ig-like" evidence="4">
    <location>
        <begin position="218"/>
        <end position="306"/>
    </location>
</feature>
<reference evidence="5 6" key="1">
    <citation type="submission" date="2020-04" db="EMBL/GenBank/DDBJ databases">
        <authorList>
            <person name="Alioto T."/>
            <person name="Alioto T."/>
            <person name="Gomez Garrido J."/>
        </authorList>
    </citation>
    <scope>NUCLEOTIDE SEQUENCE [LARGE SCALE GENOMIC DNA]</scope>
</reference>
<evidence type="ECO:0000256" key="3">
    <source>
        <dbReference type="SAM" id="SignalP"/>
    </source>
</evidence>
<feature type="domain" description="Ig-like" evidence="4">
    <location>
        <begin position="31"/>
        <end position="118"/>
    </location>
</feature>
<dbReference type="Proteomes" id="UP000494165">
    <property type="component" value="Unassembled WGS sequence"/>
</dbReference>
<comment type="caution">
    <text evidence="5">The sequence shown here is derived from an EMBL/GenBank/DDBJ whole genome shotgun (WGS) entry which is preliminary data.</text>
</comment>
<dbReference type="SUPFAM" id="SSF48726">
    <property type="entry name" value="Immunoglobulin"/>
    <property type="match status" value="3"/>
</dbReference>
<dbReference type="GO" id="GO:0043025">
    <property type="term" value="C:neuronal cell body"/>
    <property type="evidence" value="ECO:0007669"/>
    <property type="project" value="TreeGrafter"/>
</dbReference>
<organism evidence="5 6">
    <name type="scientific">Cloeon dipterum</name>
    <dbReference type="NCBI Taxonomy" id="197152"/>
    <lineage>
        <taxon>Eukaryota</taxon>
        <taxon>Metazoa</taxon>
        <taxon>Ecdysozoa</taxon>
        <taxon>Arthropoda</taxon>
        <taxon>Hexapoda</taxon>
        <taxon>Insecta</taxon>
        <taxon>Pterygota</taxon>
        <taxon>Palaeoptera</taxon>
        <taxon>Ephemeroptera</taxon>
        <taxon>Pisciforma</taxon>
        <taxon>Baetidae</taxon>
        <taxon>Cloeon</taxon>
    </lineage>
</organism>
<dbReference type="Pfam" id="PF13927">
    <property type="entry name" value="Ig_3"/>
    <property type="match status" value="1"/>
</dbReference>
<name>A0A8S1CZX1_9INSE</name>